<protein>
    <submittedName>
        <fullName evidence="4">Lactonase family protein</fullName>
    </submittedName>
</protein>
<dbReference type="SUPFAM" id="SSF51004">
    <property type="entry name" value="C-terminal (heme d1) domain of cytochrome cd1-nitrite reductase"/>
    <property type="match status" value="1"/>
</dbReference>
<sequence>MFSKLIMGVCAVSMLSSACTTRNASQQRAENELTMLVGTYTSGNSKGIYTFRFNQETGSVSPLSEIEVSNPSYLTLSADNRFVYAVSEQNDSTAAVHAFSFNKKNGTLQLLNSQKTRSEDPCYVSTDGRKVLTANYSGGTMSVFPIRYDGSLDPSDTLFQGSASGPDTDRQGTPHIHCAIFSPDSNYIFATDFSADRILRYAVHSKEELPRPLSEAVDIQPGSGPRHLIFSKNGKYAYLINELSGKVIAFAYADGRLNEIQTITADTIQARGSADIHLSPDGKYLYVSNRLKEDGIAIFEVNPEKGTLAKVGYQLTGSHPRNFNITPNGKYLLVACRDSNAIQIFERDIVSGLLKKTGEEIKMDKPVCIQFAGE</sequence>
<feature type="chain" id="PRO_5029809041" evidence="3">
    <location>
        <begin position="19"/>
        <end position="374"/>
    </location>
</feature>
<dbReference type="FunFam" id="2.130.10.10:FF:000306">
    <property type="entry name" value="3-carboxymuconate cyclase"/>
    <property type="match status" value="1"/>
</dbReference>
<dbReference type="AlphaFoldDB" id="A0A7J4XNK9"/>
<dbReference type="Gene3D" id="2.130.10.10">
    <property type="entry name" value="YVTN repeat-like/Quinoprotein amine dehydrogenase"/>
    <property type="match status" value="1"/>
</dbReference>
<dbReference type="Pfam" id="PF10282">
    <property type="entry name" value="Lactonase"/>
    <property type="match status" value="1"/>
</dbReference>
<dbReference type="PANTHER" id="PTHR30344:SF1">
    <property type="entry name" value="6-PHOSPHOGLUCONOLACTONASE"/>
    <property type="match status" value="1"/>
</dbReference>
<dbReference type="GO" id="GO:0006006">
    <property type="term" value="P:glucose metabolic process"/>
    <property type="evidence" value="ECO:0007669"/>
    <property type="project" value="UniProtKB-KW"/>
</dbReference>
<evidence type="ECO:0000256" key="2">
    <source>
        <dbReference type="ARBA" id="ARBA00022526"/>
    </source>
</evidence>
<reference evidence="4 5" key="1">
    <citation type="journal article" date="2019" name="Nat. Med.">
        <title>A library of human gut bacterial isolates paired with longitudinal multiomics data enables mechanistic microbiome research.</title>
        <authorList>
            <person name="Poyet M."/>
            <person name="Groussin M."/>
            <person name="Gibbons S.M."/>
            <person name="Avila-Pacheco J."/>
            <person name="Jiang X."/>
            <person name="Kearney S.M."/>
            <person name="Perrotta A.R."/>
            <person name="Berdy B."/>
            <person name="Zhao S."/>
            <person name="Lieberman T.D."/>
            <person name="Swanson P.K."/>
            <person name="Smith M."/>
            <person name="Roesemann S."/>
            <person name="Alexander J.E."/>
            <person name="Rich S.A."/>
            <person name="Livny J."/>
            <person name="Vlamakis H."/>
            <person name="Clish C."/>
            <person name="Bullock K."/>
            <person name="Deik A."/>
            <person name="Scott J."/>
            <person name="Pierce K.A."/>
            <person name="Xavier R.J."/>
            <person name="Alm E.J."/>
        </authorList>
    </citation>
    <scope>NUCLEOTIDE SEQUENCE [LARGE SCALE GENOMIC DNA]</scope>
    <source>
        <strain evidence="4 5">BIOML-A10</strain>
    </source>
</reference>
<evidence type="ECO:0000256" key="1">
    <source>
        <dbReference type="ARBA" id="ARBA00005564"/>
    </source>
</evidence>
<dbReference type="GO" id="GO:0005829">
    <property type="term" value="C:cytosol"/>
    <property type="evidence" value="ECO:0007669"/>
    <property type="project" value="TreeGrafter"/>
</dbReference>
<dbReference type="Proteomes" id="UP000422221">
    <property type="component" value="Unassembled WGS sequence"/>
</dbReference>
<evidence type="ECO:0000313" key="4">
    <source>
        <dbReference type="EMBL" id="KAA3770393.1"/>
    </source>
</evidence>
<dbReference type="InterPro" id="IPR011048">
    <property type="entry name" value="Haem_d1_sf"/>
</dbReference>
<dbReference type="InterPro" id="IPR019405">
    <property type="entry name" value="Lactonase_7-beta_prop"/>
</dbReference>
<name>A0A7J4XNK9_9BACE</name>
<feature type="signal peptide" evidence="3">
    <location>
        <begin position="1"/>
        <end position="18"/>
    </location>
</feature>
<comment type="similarity">
    <text evidence="1">Belongs to the cycloisomerase 2 family.</text>
</comment>
<dbReference type="PROSITE" id="PS51257">
    <property type="entry name" value="PROKAR_LIPOPROTEIN"/>
    <property type="match status" value="1"/>
</dbReference>
<dbReference type="InterPro" id="IPR015943">
    <property type="entry name" value="WD40/YVTN_repeat-like_dom_sf"/>
</dbReference>
<dbReference type="InterPro" id="IPR050282">
    <property type="entry name" value="Cycloisomerase_2"/>
</dbReference>
<dbReference type="RefSeq" id="WP_007478465.1">
    <property type="nucleotide sequence ID" value="NZ_CP083675.1"/>
</dbReference>
<keyword evidence="2" id="KW-0119">Carbohydrate metabolism</keyword>
<keyword evidence="2" id="KW-0313">Glucose metabolism</keyword>
<comment type="caution">
    <text evidence="4">The sequence shown here is derived from an EMBL/GenBank/DDBJ whole genome shotgun (WGS) entry which is preliminary data.</text>
</comment>
<dbReference type="EMBL" id="VWMK01000001">
    <property type="protein sequence ID" value="KAA3770393.1"/>
    <property type="molecule type" value="Genomic_DNA"/>
</dbReference>
<dbReference type="GO" id="GO:0017057">
    <property type="term" value="F:6-phosphogluconolactonase activity"/>
    <property type="evidence" value="ECO:0007669"/>
    <property type="project" value="TreeGrafter"/>
</dbReference>
<organism evidence="4 5">
    <name type="scientific">Bacteroides salyersiae</name>
    <dbReference type="NCBI Taxonomy" id="291644"/>
    <lineage>
        <taxon>Bacteria</taxon>
        <taxon>Pseudomonadati</taxon>
        <taxon>Bacteroidota</taxon>
        <taxon>Bacteroidia</taxon>
        <taxon>Bacteroidales</taxon>
        <taxon>Bacteroidaceae</taxon>
        <taxon>Bacteroides</taxon>
    </lineage>
</organism>
<accession>A0A7J4XNK9</accession>
<evidence type="ECO:0000256" key="3">
    <source>
        <dbReference type="SAM" id="SignalP"/>
    </source>
</evidence>
<evidence type="ECO:0000313" key="5">
    <source>
        <dbReference type="Proteomes" id="UP000422221"/>
    </source>
</evidence>
<gene>
    <name evidence="4" type="ORF">F3F73_00095</name>
</gene>
<proteinExistence type="inferred from homology"/>
<keyword evidence="3" id="KW-0732">Signal</keyword>
<dbReference type="PANTHER" id="PTHR30344">
    <property type="entry name" value="6-PHOSPHOGLUCONOLACTONASE-RELATED"/>
    <property type="match status" value="1"/>
</dbReference>